<comment type="caution">
    <text evidence="2">The sequence shown here is derived from an EMBL/GenBank/DDBJ whole genome shotgun (WGS) entry which is preliminary data.</text>
</comment>
<accession>A0A4Y7T671</accession>
<feature type="region of interest" description="Disordered" evidence="1">
    <location>
        <begin position="318"/>
        <end position="549"/>
    </location>
</feature>
<dbReference type="EMBL" id="QPFP01000027">
    <property type="protein sequence ID" value="TEB29448.1"/>
    <property type="molecule type" value="Genomic_DNA"/>
</dbReference>
<dbReference type="AlphaFoldDB" id="A0A4Y7T671"/>
<dbReference type="PANTHER" id="PTHR15615:SF94">
    <property type="entry name" value="PHO85 CYCLIN-6-RELATED"/>
    <property type="match status" value="1"/>
</dbReference>
<sequence>MMQRKASAASYRPVASSRTSSGSGSVHFQHQIPPSRTPSYHIPSASSSGGMPSNVGPATTSTPSHPRRAATPPPPPPPDSHSAPSPSQAPAFDISSYPPNDLLKLLASLLTQIAASNDSLSPTSSSSLHAIPSPQIHSPIWSTLTQASRTALSTPASTLTFHARNIPTISLESYFLRILKYCPTTNHVFLSLLVYFDRMAKLSLESTGRAFVIDSYNVHRLVIAGVTVASKFFSDVFYTNSRYAKVGGLPLPELNQLELQFLLLNDFRLVIRGDEMQRYAEQLILFSKSSGSGKEKEVLMDGGEGAVGSPHKAIPMQRRDSANAYSSFPSAASSHHTRSGSGGRSVSAQHHPPLASSTSSLPSRKRSTTPPASIPVAERRRSAEPQPTSRRSPPIHVNARQRVASYSDEEDDDSDDDYDSDDDSSRRRRANDTETETETETDAGETTDGGSGSTTSDEPTVRPTNVGRRTSMSTSSSFGDDDEDGEDDERARGMEVDAADAVAREVMIADGEGEGTPEVRKGQQHVTPRGEGPEYLEGDVRMGSPQVRR</sequence>
<dbReference type="Pfam" id="PF08613">
    <property type="entry name" value="Cyclin"/>
    <property type="match status" value="1"/>
</dbReference>
<feature type="compositionally biased region" description="Acidic residues" evidence="1">
    <location>
        <begin position="433"/>
        <end position="445"/>
    </location>
</feature>
<feature type="compositionally biased region" description="Polar residues" evidence="1">
    <location>
        <begin position="26"/>
        <end position="61"/>
    </location>
</feature>
<feature type="compositionally biased region" description="Acidic residues" evidence="1">
    <location>
        <begin position="407"/>
        <end position="422"/>
    </location>
</feature>
<dbReference type="GO" id="GO:0019901">
    <property type="term" value="F:protein kinase binding"/>
    <property type="evidence" value="ECO:0007669"/>
    <property type="project" value="InterPro"/>
</dbReference>
<keyword evidence="3" id="KW-1185">Reference proteome</keyword>
<name>A0A4Y7T671_COPMI</name>
<dbReference type="GO" id="GO:0000307">
    <property type="term" value="C:cyclin-dependent protein kinase holoenzyme complex"/>
    <property type="evidence" value="ECO:0007669"/>
    <property type="project" value="TreeGrafter"/>
</dbReference>
<dbReference type="CDD" id="cd20558">
    <property type="entry name" value="CYCLIN_ScPCL7-like"/>
    <property type="match status" value="1"/>
</dbReference>
<organism evidence="2 3">
    <name type="scientific">Coprinellus micaceus</name>
    <name type="common">Glistening ink-cap mushroom</name>
    <name type="synonym">Coprinus micaceus</name>
    <dbReference type="NCBI Taxonomy" id="71717"/>
    <lineage>
        <taxon>Eukaryota</taxon>
        <taxon>Fungi</taxon>
        <taxon>Dikarya</taxon>
        <taxon>Basidiomycota</taxon>
        <taxon>Agaricomycotina</taxon>
        <taxon>Agaricomycetes</taxon>
        <taxon>Agaricomycetidae</taxon>
        <taxon>Agaricales</taxon>
        <taxon>Agaricineae</taxon>
        <taxon>Psathyrellaceae</taxon>
        <taxon>Coprinellus</taxon>
    </lineage>
</organism>
<proteinExistence type="predicted"/>
<feature type="region of interest" description="Disordered" evidence="1">
    <location>
        <begin position="1"/>
        <end position="93"/>
    </location>
</feature>
<dbReference type="Proteomes" id="UP000298030">
    <property type="component" value="Unassembled WGS sequence"/>
</dbReference>
<evidence type="ECO:0000313" key="2">
    <source>
        <dbReference type="EMBL" id="TEB29448.1"/>
    </source>
</evidence>
<protein>
    <submittedName>
        <fullName evidence="2">Cyclin-domain-containing protein</fullName>
    </submittedName>
</protein>
<feature type="compositionally biased region" description="Low complexity" evidence="1">
    <location>
        <begin position="16"/>
        <end position="25"/>
    </location>
</feature>
<evidence type="ECO:0000313" key="3">
    <source>
        <dbReference type="Proteomes" id="UP000298030"/>
    </source>
</evidence>
<evidence type="ECO:0000256" key="1">
    <source>
        <dbReference type="SAM" id="MobiDB-lite"/>
    </source>
</evidence>
<feature type="compositionally biased region" description="Acidic residues" evidence="1">
    <location>
        <begin position="479"/>
        <end position="488"/>
    </location>
</feature>
<dbReference type="STRING" id="71717.A0A4Y7T671"/>
<reference evidence="2 3" key="1">
    <citation type="journal article" date="2019" name="Nat. Ecol. Evol.">
        <title>Megaphylogeny resolves global patterns of mushroom evolution.</title>
        <authorList>
            <person name="Varga T."/>
            <person name="Krizsan K."/>
            <person name="Foldi C."/>
            <person name="Dima B."/>
            <person name="Sanchez-Garcia M."/>
            <person name="Sanchez-Ramirez S."/>
            <person name="Szollosi G.J."/>
            <person name="Szarkandi J.G."/>
            <person name="Papp V."/>
            <person name="Albert L."/>
            <person name="Andreopoulos W."/>
            <person name="Angelini C."/>
            <person name="Antonin V."/>
            <person name="Barry K.W."/>
            <person name="Bougher N.L."/>
            <person name="Buchanan P."/>
            <person name="Buyck B."/>
            <person name="Bense V."/>
            <person name="Catcheside P."/>
            <person name="Chovatia M."/>
            <person name="Cooper J."/>
            <person name="Damon W."/>
            <person name="Desjardin D."/>
            <person name="Finy P."/>
            <person name="Geml J."/>
            <person name="Haridas S."/>
            <person name="Hughes K."/>
            <person name="Justo A."/>
            <person name="Karasinski D."/>
            <person name="Kautmanova I."/>
            <person name="Kiss B."/>
            <person name="Kocsube S."/>
            <person name="Kotiranta H."/>
            <person name="LaButti K.M."/>
            <person name="Lechner B.E."/>
            <person name="Liimatainen K."/>
            <person name="Lipzen A."/>
            <person name="Lukacs Z."/>
            <person name="Mihaltcheva S."/>
            <person name="Morgado L.N."/>
            <person name="Niskanen T."/>
            <person name="Noordeloos M.E."/>
            <person name="Ohm R.A."/>
            <person name="Ortiz-Santana B."/>
            <person name="Ovrebo C."/>
            <person name="Racz N."/>
            <person name="Riley R."/>
            <person name="Savchenko A."/>
            <person name="Shiryaev A."/>
            <person name="Soop K."/>
            <person name="Spirin V."/>
            <person name="Szebenyi C."/>
            <person name="Tomsovsky M."/>
            <person name="Tulloss R.E."/>
            <person name="Uehling J."/>
            <person name="Grigoriev I.V."/>
            <person name="Vagvolgyi C."/>
            <person name="Papp T."/>
            <person name="Martin F.M."/>
            <person name="Miettinen O."/>
            <person name="Hibbett D.S."/>
            <person name="Nagy L.G."/>
        </authorList>
    </citation>
    <scope>NUCLEOTIDE SEQUENCE [LARGE SCALE GENOMIC DNA]</scope>
    <source>
        <strain evidence="2 3">FP101781</strain>
    </source>
</reference>
<dbReference type="InterPro" id="IPR013922">
    <property type="entry name" value="Cyclin_PHO80-like"/>
</dbReference>
<dbReference type="PANTHER" id="PTHR15615">
    <property type="match status" value="1"/>
</dbReference>
<dbReference type="OrthoDB" id="1060854at2759"/>
<feature type="compositionally biased region" description="Polar residues" evidence="1">
    <location>
        <begin position="467"/>
        <end position="478"/>
    </location>
</feature>
<dbReference type="GO" id="GO:0016538">
    <property type="term" value="F:cyclin-dependent protein serine/threonine kinase regulator activity"/>
    <property type="evidence" value="ECO:0007669"/>
    <property type="project" value="TreeGrafter"/>
</dbReference>
<feature type="region of interest" description="Disordered" evidence="1">
    <location>
        <begin position="294"/>
        <end position="313"/>
    </location>
</feature>
<dbReference type="GO" id="GO:0005634">
    <property type="term" value="C:nucleus"/>
    <property type="evidence" value="ECO:0007669"/>
    <property type="project" value="TreeGrafter"/>
</dbReference>
<feature type="compositionally biased region" description="Low complexity" evidence="1">
    <location>
        <begin position="344"/>
        <end position="362"/>
    </location>
</feature>
<dbReference type="Gene3D" id="1.10.472.10">
    <property type="entry name" value="Cyclin-like"/>
    <property type="match status" value="1"/>
</dbReference>
<gene>
    <name evidence="2" type="ORF">FA13DRAFT_1689907</name>
</gene>
<feature type="compositionally biased region" description="Low complexity" evidence="1">
    <location>
        <begin position="80"/>
        <end position="91"/>
    </location>
</feature>